<keyword evidence="3" id="KW-0732">Signal</keyword>
<dbReference type="InterPro" id="IPR013783">
    <property type="entry name" value="Ig-like_fold"/>
</dbReference>
<proteinExistence type="predicted"/>
<dbReference type="Gene3D" id="2.60.120.260">
    <property type="entry name" value="Galactose-binding domain-like"/>
    <property type="match status" value="1"/>
</dbReference>
<accession>A0ABX7P0G2</accession>
<keyword evidence="5" id="KW-1185">Reference proteome</keyword>
<evidence type="ECO:0000256" key="2">
    <source>
        <dbReference type="ARBA" id="ARBA00022737"/>
    </source>
</evidence>
<dbReference type="RefSeq" id="WP_206726046.1">
    <property type="nucleotide sequence ID" value="NZ_CP071090.1"/>
</dbReference>
<dbReference type="PANTHER" id="PTHR46344:SF27">
    <property type="entry name" value="KELCH REPEAT SUPERFAMILY PROTEIN"/>
    <property type="match status" value="1"/>
</dbReference>
<dbReference type="Gene3D" id="2.120.10.80">
    <property type="entry name" value="Kelch-type beta propeller"/>
    <property type="match status" value="1"/>
</dbReference>
<evidence type="ECO:0000256" key="1">
    <source>
        <dbReference type="ARBA" id="ARBA00022441"/>
    </source>
</evidence>
<evidence type="ECO:0000256" key="3">
    <source>
        <dbReference type="SAM" id="SignalP"/>
    </source>
</evidence>
<name>A0ABX7P0G2_9BACT</name>
<dbReference type="Gene3D" id="2.60.40.10">
    <property type="entry name" value="Immunoglobulins"/>
    <property type="match status" value="4"/>
</dbReference>
<protein>
    <submittedName>
        <fullName evidence="4">Uncharacterized protein</fullName>
    </submittedName>
</protein>
<dbReference type="EMBL" id="CP071090">
    <property type="protein sequence ID" value="QSQ24483.1"/>
    <property type="molecule type" value="Genomic_DNA"/>
</dbReference>
<gene>
    <name evidence="4" type="ORF">JY651_05895</name>
</gene>
<keyword evidence="2" id="KW-0677">Repeat</keyword>
<dbReference type="InterPro" id="IPR037293">
    <property type="entry name" value="Gal_Oxidase_central_sf"/>
</dbReference>
<feature type="chain" id="PRO_5046759106" evidence="3">
    <location>
        <begin position="22"/>
        <end position="915"/>
    </location>
</feature>
<evidence type="ECO:0000313" key="4">
    <source>
        <dbReference type="EMBL" id="QSQ24483.1"/>
    </source>
</evidence>
<sequence>MHVIKSKQFVSLWLLTLVALSAGCGSEQGGAQPESAPIGEARQDVVEWTGSFTSGRWNHTATRLADGRVLVAGGETSTSNSSSAQLYNPATGTWTATGSMNAARTKHCAVLLDDGRVLVMGGNSNGTTNLASAEIYNPATGTWTLTGSLNQRRRYHAAVKLNNGKVLVVGGLYNVNDTYLASAELYDPATGTWTFVSPGLSATRMGASAILLPDGRVAVLGGTAYSGTTDVSTRVELFDPATNTFSTAGSLNASRYLAGFVGLPDGRILGAGGWGYLSSAEIYNPATQTSQTLNPMAQGRSEFALVALDSTRILAVGGSYTGGPPYSTSSIEAYDTTTGTWSTFGALHTARSAHSATLLTGTPLRVLVAGGAAGSQALTSAEVIKDGPDTTAPTCSMLSPGAGTTIKQTYTLAASAFDNVNVTSVQFYVDGVLLGTAAQPFPSSDPTYYSLSWNTASVANGAHTVSATARDAAGYATSASVSITVDNDLTPPTVSLTAPTAGAVLSVTATLTADATDNVGVARVEFYQGTTLLGSDAYAPYSLSWDTTLVANGAYALTAKAFDTTGNVTQSSSVSVTVANETVPPTVALTAPASGAVLLGTVTLAADATDNVGVTRVEFYRGSTLIATDSSAPYSVTWDTRTAANGAYALTAKAYDAARNTTTSAAVNVTLNNDLTPPATSVTAPSAGATLSNSVAVSASASDNVAVARVEFYRGTTLLGSDDTAPYSVTWDTTTVANGSYTLTSKAFDTSGNATTSAGVAVTVNNDLVLNGGFEGSSSPWTLTGQAFWVNGGSPPHGGTGNLELGRLVWQAGSAEQSFTLPAGSALTLSFWMYITSAETTTLYQNDRLSVALLNSAGTVIAALADVSNLNKGSGYVQYSYNLASYAGQTVRLRFSATQNGSLVTVFRVDDVSVK</sequence>
<evidence type="ECO:0000313" key="5">
    <source>
        <dbReference type="Proteomes" id="UP000662747"/>
    </source>
</evidence>
<reference evidence="4 5" key="1">
    <citation type="submission" date="2021-02" db="EMBL/GenBank/DDBJ databases">
        <title>De Novo genome assembly of isolated myxobacteria.</title>
        <authorList>
            <person name="Stevens D.C."/>
        </authorList>
    </citation>
    <scope>NUCLEOTIDE SEQUENCE [LARGE SCALE GENOMIC DNA]</scope>
    <source>
        <strain evidence="5">SCPEA02</strain>
    </source>
</reference>
<organism evidence="4 5">
    <name type="scientific">Pyxidicoccus parkwayensis</name>
    <dbReference type="NCBI Taxonomy" id="2813578"/>
    <lineage>
        <taxon>Bacteria</taxon>
        <taxon>Pseudomonadati</taxon>
        <taxon>Myxococcota</taxon>
        <taxon>Myxococcia</taxon>
        <taxon>Myxococcales</taxon>
        <taxon>Cystobacterineae</taxon>
        <taxon>Myxococcaceae</taxon>
        <taxon>Pyxidicoccus</taxon>
    </lineage>
</organism>
<dbReference type="PROSITE" id="PS51257">
    <property type="entry name" value="PROKAR_LIPOPROTEIN"/>
    <property type="match status" value="1"/>
</dbReference>
<dbReference type="InterPro" id="IPR006652">
    <property type="entry name" value="Kelch_1"/>
</dbReference>
<dbReference type="Pfam" id="PF17957">
    <property type="entry name" value="Big_7"/>
    <property type="match status" value="4"/>
</dbReference>
<dbReference type="SMART" id="SM00612">
    <property type="entry name" value="Kelch"/>
    <property type="match status" value="6"/>
</dbReference>
<dbReference type="SUPFAM" id="SSF117281">
    <property type="entry name" value="Kelch motif"/>
    <property type="match status" value="2"/>
</dbReference>
<dbReference type="Pfam" id="PF24681">
    <property type="entry name" value="Kelch_KLHDC2_KLHL20_DRC7"/>
    <property type="match status" value="1"/>
</dbReference>
<dbReference type="InterPro" id="IPR015915">
    <property type="entry name" value="Kelch-typ_b-propeller"/>
</dbReference>
<dbReference type="Gene3D" id="2.130.10.80">
    <property type="entry name" value="Galactose oxidase/kelch, beta-propeller"/>
    <property type="match status" value="2"/>
</dbReference>
<dbReference type="PANTHER" id="PTHR46344">
    <property type="entry name" value="OS02G0202900 PROTEIN"/>
    <property type="match status" value="1"/>
</dbReference>
<keyword evidence="1" id="KW-0880">Kelch repeat</keyword>
<feature type="signal peptide" evidence="3">
    <location>
        <begin position="1"/>
        <end position="21"/>
    </location>
</feature>
<dbReference type="Proteomes" id="UP000662747">
    <property type="component" value="Chromosome"/>
</dbReference>